<dbReference type="InterPro" id="IPR013384">
    <property type="entry name" value="Flagell_FlgL"/>
</dbReference>
<dbReference type="GO" id="GO:0009424">
    <property type="term" value="C:bacterial-type flagellum hook"/>
    <property type="evidence" value="ECO:0007669"/>
    <property type="project" value="InterPro"/>
</dbReference>
<dbReference type="Gene3D" id="1.20.1330.10">
    <property type="entry name" value="f41 fragment of flagellin, N-terminal domain"/>
    <property type="match status" value="1"/>
</dbReference>
<proteinExistence type="inferred from homology"/>
<dbReference type="AlphaFoldDB" id="A0A024HFU9"/>
<dbReference type="EMBL" id="HG322950">
    <property type="protein sequence ID" value="CDF83905.1"/>
    <property type="molecule type" value="Genomic_DNA"/>
</dbReference>
<gene>
    <name evidence="7" type="primary">lfgL</name>
    <name evidence="7" type="ORF">PKB_2558</name>
</gene>
<dbReference type="GO" id="GO:0005198">
    <property type="term" value="F:structural molecule activity"/>
    <property type="evidence" value="ECO:0007669"/>
    <property type="project" value="InterPro"/>
</dbReference>
<keyword evidence="4" id="KW-0964">Secreted</keyword>
<dbReference type="OrthoDB" id="9768249at2"/>
<dbReference type="KEGG" id="pkc:PKB_2558"/>
<dbReference type="InterPro" id="IPR001029">
    <property type="entry name" value="Flagellin_N"/>
</dbReference>
<keyword evidence="5" id="KW-0975">Bacterial flagellum</keyword>
<keyword evidence="8" id="KW-1185">Reference proteome</keyword>
<dbReference type="NCBIfam" id="TIGR02550">
    <property type="entry name" value="flagell_flgL"/>
    <property type="match status" value="1"/>
</dbReference>
<keyword evidence="7" id="KW-0282">Flagellum</keyword>
<evidence type="ECO:0000256" key="5">
    <source>
        <dbReference type="ARBA" id="ARBA00023143"/>
    </source>
</evidence>
<keyword evidence="7" id="KW-0966">Cell projection</keyword>
<dbReference type="Proteomes" id="UP000025241">
    <property type="component" value="Chromosome I"/>
</dbReference>
<dbReference type="RefSeq" id="WP_043252186.1">
    <property type="nucleotide sequence ID" value="NZ_HG322950.1"/>
</dbReference>
<reference evidence="7 8" key="1">
    <citation type="submission" date="2013-03" db="EMBL/GenBank/DDBJ databases">
        <authorList>
            <person name="Linke B."/>
        </authorList>
    </citation>
    <scope>NUCLEOTIDE SEQUENCE [LARGE SCALE GENOMIC DNA]</scope>
    <source>
        <strain evidence="7 8">B13</strain>
    </source>
</reference>
<evidence type="ECO:0000256" key="1">
    <source>
        <dbReference type="ARBA" id="ARBA00004365"/>
    </source>
</evidence>
<feature type="domain" description="Flagellin N-terminal" evidence="6">
    <location>
        <begin position="6"/>
        <end position="140"/>
    </location>
</feature>
<reference evidence="7 8" key="2">
    <citation type="submission" date="2014-05" db="EMBL/GenBank/DDBJ databases">
        <title>Genome sequence of the 3-chlorobenzoate degrading bacterium Pseudomonas knackmussii B13 shows multiple evidence for horizontal gene transfer.</title>
        <authorList>
            <person name="Miyazaki R."/>
            <person name="Bertelli C."/>
            <person name="Falquet L."/>
            <person name="Robinson-Rechavi M."/>
            <person name="Gharib W."/>
            <person name="Roy S."/>
            <person name="Van der Meer J.R."/>
        </authorList>
    </citation>
    <scope>NUCLEOTIDE SEQUENCE [LARGE SCALE GENOMIC DNA]</scope>
    <source>
        <strain evidence="7 8">B13</strain>
    </source>
</reference>
<evidence type="ECO:0000259" key="6">
    <source>
        <dbReference type="Pfam" id="PF00669"/>
    </source>
</evidence>
<dbReference type="PANTHER" id="PTHR42792">
    <property type="entry name" value="FLAGELLIN"/>
    <property type="match status" value="1"/>
</dbReference>
<dbReference type="eggNOG" id="COG1344">
    <property type="taxonomic scope" value="Bacteria"/>
</dbReference>
<evidence type="ECO:0000313" key="7">
    <source>
        <dbReference type="EMBL" id="CDF83905.1"/>
    </source>
</evidence>
<accession>A0A024HFU9</accession>
<dbReference type="SUPFAM" id="SSF64518">
    <property type="entry name" value="Phase 1 flagellin"/>
    <property type="match status" value="1"/>
</dbReference>
<keyword evidence="7" id="KW-0969">Cilium</keyword>
<dbReference type="Pfam" id="PF00669">
    <property type="entry name" value="Flagellin_N"/>
    <property type="match status" value="1"/>
</dbReference>
<comment type="subcellular location">
    <subcellularLocation>
        <location evidence="1">Bacterial flagellum</location>
    </subcellularLocation>
    <subcellularLocation>
        <location evidence="2">Secreted</location>
    </subcellularLocation>
</comment>
<dbReference type="STRING" id="1301098.PKB_2558"/>
<evidence type="ECO:0000256" key="3">
    <source>
        <dbReference type="ARBA" id="ARBA00005709"/>
    </source>
</evidence>
<dbReference type="HOGENOM" id="CLU_024437_1_1_6"/>
<dbReference type="GO" id="GO:0005576">
    <property type="term" value="C:extracellular region"/>
    <property type="evidence" value="ECO:0007669"/>
    <property type="project" value="UniProtKB-SubCell"/>
</dbReference>
<comment type="similarity">
    <text evidence="3">Belongs to the bacterial flagellin family.</text>
</comment>
<evidence type="ECO:0000313" key="8">
    <source>
        <dbReference type="Proteomes" id="UP000025241"/>
    </source>
</evidence>
<dbReference type="GO" id="GO:0071973">
    <property type="term" value="P:bacterial-type flagellum-dependent cell motility"/>
    <property type="evidence" value="ECO:0007669"/>
    <property type="project" value="InterPro"/>
</dbReference>
<dbReference type="PATRIC" id="fig|1301098.3.peg.2565"/>
<organism evidence="7 8">
    <name type="scientific">Pseudomonas knackmussii (strain DSM 6978 / CCUG 54928 / LMG 23759 / B13)</name>
    <dbReference type="NCBI Taxonomy" id="1301098"/>
    <lineage>
        <taxon>Bacteria</taxon>
        <taxon>Pseudomonadati</taxon>
        <taxon>Pseudomonadota</taxon>
        <taxon>Gammaproteobacteria</taxon>
        <taxon>Pseudomonadales</taxon>
        <taxon>Pseudomonadaceae</taxon>
        <taxon>Pseudomonas</taxon>
    </lineage>
</organism>
<evidence type="ECO:0000256" key="2">
    <source>
        <dbReference type="ARBA" id="ARBA00004613"/>
    </source>
</evidence>
<evidence type="ECO:0000256" key="4">
    <source>
        <dbReference type="ARBA" id="ARBA00022525"/>
    </source>
</evidence>
<dbReference type="InterPro" id="IPR001492">
    <property type="entry name" value="Flagellin"/>
</dbReference>
<name>A0A024HFU9_PSEKB</name>
<sequence length="304" mass="32668">MRITNSQTTSILLDSMTRNNDKLSQLMQQMSSSNRLLHPSDDPIASVSILRVQRAEASLTQYGSNISSLSGSLSIQETNLQSTSDTMLDVRDLLLWASNGSNGKEELSAMAGQLSTLETTLVSYLNVQDEEGRYLFSGTLTDKPAVTFDSATGTYSATGNAKTRQAAVANGVLVDENVAVQPIFGGSMDFLNSLHGLVAKLQDPALDTTDPTVLQSIKDTMNLLDDSQGKVLSTITDLGGRQNTLTLLDNSNQDVSLVNQKIEGDLSALDYGKASIDLNNYKLALQATQKTYVTVNGLSLFSIL</sequence>
<protein>
    <submittedName>
        <fullName evidence="7">Flagellar hook-associated protein 3</fullName>
    </submittedName>
</protein>
<dbReference type="PANTHER" id="PTHR42792:SF1">
    <property type="entry name" value="FLAGELLAR HOOK-ASSOCIATED PROTEIN 3"/>
    <property type="match status" value="1"/>
</dbReference>